<dbReference type="Proteomes" id="UP001411173">
    <property type="component" value="Unassembled WGS sequence"/>
</dbReference>
<proteinExistence type="predicted"/>
<evidence type="ECO:0000313" key="1">
    <source>
        <dbReference type="EMBL" id="MEN0579893.1"/>
    </source>
</evidence>
<accession>A0ABU9V5H8</accession>
<evidence type="ECO:0008006" key="3">
    <source>
        <dbReference type="Google" id="ProtNLM"/>
    </source>
</evidence>
<dbReference type="RefSeq" id="WP_249569013.1">
    <property type="nucleotide sequence ID" value="NZ_JBCIVJ010000009.1"/>
</dbReference>
<evidence type="ECO:0000313" key="2">
    <source>
        <dbReference type="Proteomes" id="UP001411173"/>
    </source>
</evidence>
<gene>
    <name evidence="1" type="ORF">AAIG39_12855</name>
</gene>
<reference evidence="1 2" key="1">
    <citation type="submission" date="2024-02" db="EMBL/GenBank/DDBJ databases">
        <title>Whole genome of MDR Enterobacteriaceae from southern Thailand.</title>
        <authorList>
            <person name="Surachat K."/>
        </authorList>
    </citation>
    <scope>NUCLEOTIDE SEQUENCE [LARGE SCALE GENOMIC DNA]</scope>
    <source>
        <strain evidence="1 2">PSU_29</strain>
    </source>
</reference>
<comment type="caution">
    <text evidence="1">The sequence shown here is derived from an EMBL/GenBank/DDBJ whole genome shotgun (WGS) entry which is preliminary data.</text>
</comment>
<sequence length="46" mass="4976">MSLRSLSETSRKTIISAAELIAHTSMLSPDTLASVFEINCFTAEMA</sequence>
<organism evidence="1 2">
    <name type="scientific">Phytobacter palmae</name>
    <dbReference type="NCBI Taxonomy" id="1855371"/>
    <lineage>
        <taxon>Bacteria</taxon>
        <taxon>Pseudomonadati</taxon>
        <taxon>Pseudomonadota</taxon>
        <taxon>Gammaproteobacteria</taxon>
        <taxon>Enterobacterales</taxon>
        <taxon>Enterobacteriaceae</taxon>
        <taxon>Phytobacter</taxon>
    </lineage>
</organism>
<keyword evidence="2" id="KW-1185">Reference proteome</keyword>
<dbReference type="EMBL" id="JBCIVJ010000009">
    <property type="protein sequence ID" value="MEN0579893.1"/>
    <property type="molecule type" value="Genomic_DNA"/>
</dbReference>
<protein>
    <recommendedName>
        <fullName evidence="3">Transcriptional regulator</fullName>
    </recommendedName>
</protein>
<name>A0ABU9V5H8_9ENTR</name>